<dbReference type="Gene3D" id="3.40.50.300">
    <property type="entry name" value="P-loop containing nucleotide triphosphate hydrolases"/>
    <property type="match status" value="1"/>
</dbReference>
<evidence type="ECO:0000259" key="4">
    <source>
        <dbReference type="Pfam" id="PF17100"/>
    </source>
</evidence>
<dbReference type="InterPro" id="IPR031359">
    <property type="entry name" value="NACHT_N"/>
</dbReference>
<comment type="caution">
    <text evidence="6">The sequence shown here is derived from an EMBL/GenBank/DDBJ whole genome shotgun (WGS) entry which is preliminary data.</text>
</comment>
<dbReference type="SUPFAM" id="SSF52540">
    <property type="entry name" value="P-loop containing nucleoside triphosphate hydrolases"/>
    <property type="match status" value="1"/>
</dbReference>
<protein>
    <submittedName>
        <fullName evidence="6">Ankyrin repeat</fullName>
    </submittedName>
</protein>
<feature type="repeat" description="ANK" evidence="2">
    <location>
        <begin position="1458"/>
        <end position="1487"/>
    </location>
</feature>
<dbReference type="Pfam" id="PF12796">
    <property type="entry name" value="Ank_2"/>
    <property type="match status" value="4"/>
</dbReference>
<dbReference type="SMART" id="SM00248">
    <property type="entry name" value="ANK"/>
    <property type="match status" value="14"/>
</dbReference>
<dbReference type="InterPro" id="IPR002110">
    <property type="entry name" value="Ankyrin_rpt"/>
</dbReference>
<dbReference type="PROSITE" id="PS50088">
    <property type="entry name" value="ANK_REPEAT"/>
    <property type="match status" value="5"/>
</dbReference>
<feature type="compositionally biased region" description="Polar residues" evidence="3">
    <location>
        <begin position="28"/>
        <end position="53"/>
    </location>
</feature>
<dbReference type="Pfam" id="PF24883">
    <property type="entry name" value="NPHP3_N"/>
    <property type="match status" value="1"/>
</dbReference>
<dbReference type="OrthoDB" id="4772757at2759"/>
<dbReference type="Gene3D" id="1.25.40.20">
    <property type="entry name" value="Ankyrin repeat-containing domain"/>
    <property type="match status" value="3"/>
</dbReference>
<dbReference type="Proteomes" id="UP000730481">
    <property type="component" value="Unassembled WGS sequence"/>
</dbReference>
<evidence type="ECO:0000256" key="1">
    <source>
        <dbReference type="ARBA" id="ARBA00022737"/>
    </source>
</evidence>
<name>A0A9P5A713_9HYPO</name>
<feature type="compositionally biased region" description="Basic and acidic residues" evidence="3">
    <location>
        <begin position="11"/>
        <end position="24"/>
    </location>
</feature>
<dbReference type="PROSITE" id="PS50297">
    <property type="entry name" value="ANK_REP_REGION"/>
    <property type="match status" value="3"/>
</dbReference>
<proteinExistence type="predicted"/>
<reference evidence="6" key="2">
    <citation type="submission" date="2020-02" db="EMBL/GenBank/DDBJ databases">
        <title>Identification and distribution of gene clusters putatively required for synthesis of sphingolipid metabolism inhibitors in phylogenetically diverse species of the filamentous fungus Fusarium.</title>
        <authorList>
            <person name="Kim H.-S."/>
            <person name="Busman M."/>
            <person name="Brown D.W."/>
            <person name="Divon H."/>
            <person name="Uhlig S."/>
            <person name="Proctor R.H."/>
        </authorList>
    </citation>
    <scope>NUCLEOTIDE SEQUENCE</scope>
    <source>
        <strain evidence="6">NRRL 25174</strain>
    </source>
</reference>
<accession>A0A9P5A713</accession>
<dbReference type="SUPFAM" id="SSF48403">
    <property type="entry name" value="Ankyrin repeat"/>
    <property type="match status" value="2"/>
</dbReference>
<feature type="domain" description="NWD NACHT-NTPase N-terminal" evidence="4">
    <location>
        <begin position="90"/>
        <end position="309"/>
    </location>
</feature>
<feature type="domain" description="Nephrocystin 3-like N-terminal" evidence="5">
    <location>
        <begin position="387"/>
        <end position="554"/>
    </location>
</feature>
<dbReference type="InterPro" id="IPR036770">
    <property type="entry name" value="Ankyrin_rpt-contain_sf"/>
</dbReference>
<dbReference type="PANTHER" id="PTHR10039">
    <property type="entry name" value="AMELOGENIN"/>
    <property type="match status" value="1"/>
</dbReference>
<feature type="repeat" description="ANK" evidence="2">
    <location>
        <begin position="1270"/>
        <end position="1299"/>
    </location>
</feature>
<dbReference type="InterPro" id="IPR056884">
    <property type="entry name" value="NPHP3-like_N"/>
</dbReference>
<dbReference type="Pfam" id="PF17100">
    <property type="entry name" value="NACHT_N"/>
    <property type="match status" value="1"/>
</dbReference>
<dbReference type="PANTHER" id="PTHR10039:SF16">
    <property type="entry name" value="GPI INOSITOL-DEACYLASE"/>
    <property type="match status" value="1"/>
</dbReference>
<feature type="repeat" description="ANK" evidence="2">
    <location>
        <begin position="903"/>
        <end position="935"/>
    </location>
</feature>
<keyword evidence="2" id="KW-0040">ANK repeat</keyword>
<evidence type="ECO:0000256" key="2">
    <source>
        <dbReference type="PROSITE-ProRule" id="PRU00023"/>
    </source>
</evidence>
<evidence type="ECO:0000256" key="3">
    <source>
        <dbReference type="SAM" id="MobiDB-lite"/>
    </source>
</evidence>
<evidence type="ECO:0000259" key="5">
    <source>
        <dbReference type="Pfam" id="PF24883"/>
    </source>
</evidence>
<gene>
    <name evidence="6" type="ORF">FBEOM_12787</name>
</gene>
<keyword evidence="1" id="KW-0677">Repeat</keyword>
<organism evidence="6 7">
    <name type="scientific">Fusarium beomiforme</name>
    <dbReference type="NCBI Taxonomy" id="44412"/>
    <lineage>
        <taxon>Eukaryota</taxon>
        <taxon>Fungi</taxon>
        <taxon>Dikarya</taxon>
        <taxon>Ascomycota</taxon>
        <taxon>Pezizomycotina</taxon>
        <taxon>Sordariomycetes</taxon>
        <taxon>Hypocreomycetidae</taxon>
        <taxon>Hypocreales</taxon>
        <taxon>Nectriaceae</taxon>
        <taxon>Fusarium</taxon>
        <taxon>Fusarium burgessii species complex</taxon>
    </lineage>
</organism>
<keyword evidence="7" id="KW-1185">Reference proteome</keyword>
<dbReference type="InterPro" id="IPR027417">
    <property type="entry name" value="P-loop_NTPase"/>
</dbReference>
<evidence type="ECO:0000313" key="7">
    <source>
        <dbReference type="Proteomes" id="UP000730481"/>
    </source>
</evidence>
<feature type="repeat" description="ANK" evidence="2">
    <location>
        <begin position="1156"/>
        <end position="1188"/>
    </location>
</feature>
<feature type="repeat" description="ANK" evidence="2">
    <location>
        <begin position="941"/>
        <end position="968"/>
    </location>
</feature>
<reference evidence="6" key="1">
    <citation type="journal article" date="2017" name="Mycologia">
        <title>Fusarium algeriense, sp. nov., a novel toxigenic crown rot pathogen of durum wheat from Algeria is nested in the Fusarium burgessii species complex.</title>
        <authorList>
            <person name="Laraba I."/>
            <person name="Keddad A."/>
            <person name="Boureghda H."/>
            <person name="Abdallah N."/>
            <person name="Vaughan M.M."/>
            <person name="Proctor R.H."/>
            <person name="Busman M."/>
            <person name="O'Donnell K."/>
        </authorList>
    </citation>
    <scope>NUCLEOTIDE SEQUENCE</scope>
    <source>
        <strain evidence="6">NRRL 25174</strain>
    </source>
</reference>
<dbReference type="EMBL" id="PVQB02000850">
    <property type="protein sequence ID" value="KAF4333399.1"/>
    <property type="molecule type" value="Genomic_DNA"/>
</dbReference>
<feature type="region of interest" description="Disordered" evidence="3">
    <location>
        <begin position="1"/>
        <end position="84"/>
    </location>
</feature>
<sequence>MGFRKKFKQILHGDKDGDTSERPIHTGPNAQQQSNVSMYTRSSYVATSNSSGVSRPVPVSDAANPPQERPQEAPTNELLAPQESGNSIRQLWAVAYKSLRDEEDSPMETFEDQIRRNLPNIADTISSHANTKDWMGAIVQKQMDEVKRATLKLRFGNFEVEAQDVVKSVLAVVDWSKDYVTKALSANPTASIAWGGVTLLLPLFLNPLEQASSLAKGLEHISSLIVRSSMWEDLYVRRYESATCDTLPKSHAEYRCALEMLYREILRFQIVCYGYYSHKSASRLALDAVKHHGWDELLENVKYREAEFDKVGHGWRDKMYNEEWEKAEARHQQAMSQWRTIGTDVSELRKKVEEIQEDKKRKEMLNWLCAVDTSVQYRAAREKYSRGTCEWLIQESEDFKTWEQNSESFLWLNGKAGSGKSILSSSVIKYLKDRYEQDPETALAYYFFSFGNVEQQKVSAMLSSLVRQLCASRPDTPQPIKRFEDYMAKGERPDIEALEAALIAAVSGFSAVFIVVDALDECPAFDGERSRLLDCLGRIITAMPDNLHIFCTSRGEPDIHMAIDELLSLPAKAAIDLTQNQVGLNRDLRLYVDSVLSAKTYRWWSDDVVAKAKDVLIARADGMFQYLICQFEVLKYLDSEAYILSALDDLPTGLDETYNRLLLGLSPRFQTQVLGSLKWLALSRRPLRLDEFAEIFIFRPETIAKIGKTERLFGPEAVLKHFSSLVTTETKDEWNDGIRNREIITYVRLTHFTVKEYLISERIKQSSAKQFHFTEANAHLHIAHCCLSYHSYQSAENTKHDEKLPLKSYAVQNWDLHLELVPRKLWTSEIAQIAERALSMRSESLRMILLEGQLKGQWWTYNARLDNLMQRPYCYTAVLGYLELTKLLLRKGSRTSRFLIQEDLDLALREAAQGGRIEVVRFLLNEGANANGRNKSTGGTLQAAVIQGHLVIMELLLDNGADIDAHDDRFGSALEAAAKHINLTALRMLLARGADVRKAGCPVSCLVESYNNHYNVTECTQVLKLLLDKGADINRKCTWHGSALNEAIRTWLREGTRNLFDFVVRHGADIELNDGRYGSPLQAACTYPSDLLVSVIDESRRKGVVETLLRLGADPNAQGGEYGNALQKACYQTLHHSGVIRLLLDEGAEINQQGGRYGTALHAACAKPSVESVDILLRAGANVHIQAGEYGSVLQAATSVDTVYYLDDKIRIVQKLLESGADVNAPGGKFGSALQAAVYSPGSESDTEGVEKLLLSKGAEVNIQGGIYGTALQSACVRGKMASVRLLLSYGAEVNAEGGRYGTALQAACANENQYSKKHYDLAHLLIEHGADVHVQGGHFGSAWHAAAAIPDWNKQDHGTLKLLLDNGVDVNDCHSQHGTALQVALEHMTRGVHDRICFLLQNGANVNLGAGLYGFPLQSACLAPTDGLLRLNTHGLVYLLENCADIDVNMTGGLFGTALQAGAYTGNGKGVKLLLEKGADVNIRGGKYGSALNAAVIKGYWDLVEILLDAGAEPDCHRLPEPDEEWLEAVGKEDGRSAVERYWKFWEELKLDENEAGEAKSA</sequence>
<evidence type="ECO:0000313" key="6">
    <source>
        <dbReference type="EMBL" id="KAF4333399.1"/>
    </source>
</evidence>